<evidence type="ECO:0000259" key="3">
    <source>
        <dbReference type="PROSITE" id="PS51286"/>
    </source>
</evidence>
<protein>
    <submittedName>
        <fullName evidence="4">FAST kinase domains 1</fullName>
    </submittedName>
</protein>
<keyword evidence="2" id="KW-0496">Mitochondrion</keyword>
<dbReference type="PANTHER" id="PTHR21228">
    <property type="entry name" value="FAST LEU-RICH DOMAIN-CONTAINING"/>
    <property type="match status" value="1"/>
</dbReference>
<dbReference type="InterPro" id="IPR013579">
    <property type="entry name" value="FAST_2"/>
</dbReference>
<reference evidence="4" key="1">
    <citation type="submission" date="2025-08" db="UniProtKB">
        <authorList>
            <consortium name="Ensembl"/>
        </authorList>
    </citation>
    <scope>IDENTIFICATION</scope>
</reference>
<dbReference type="GO" id="GO:0005654">
    <property type="term" value="C:nucleoplasm"/>
    <property type="evidence" value="ECO:0007669"/>
    <property type="project" value="Ensembl"/>
</dbReference>
<dbReference type="GO" id="GO:0044528">
    <property type="term" value="P:regulation of mitochondrial mRNA stability"/>
    <property type="evidence" value="ECO:0007669"/>
    <property type="project" value="Ensembl"/>
</dbReference>
<evidence type="ECO:0000256" key="1">
    <source>
        <dbReference type="ARBA" id="ARBA00004173"/>
    </source>
</evidence>
<dbReference type="InterPro" id="IPR013584">
    <property type="entry name" value="RAP"/>
</dbReference>
<dbReference type="SMART" id="SM00952">
    <property type="entry name" value="RAP"/>
    <property type="match status" value="1"/>
</dbReference>
<evidence type="ECO:0000313" key="4">
    <source>
        <dbReference type="Ensembl" id="ENSPCOP00000025449.1"/>
    </source>
</evidence>
<organism evidence="4 5">
    <name type="scientific">Propithecus coquereli</name>
    <name type="common">Coquerel's sifaka</name>
    <name type="synonym">Propithecus verreauxi coquereli</name>
    <dbReference type="NCBI Taxonomy" id="379532"/>
    <lineage>
        <taxon>Eukaryota</taxon>
        <taxon>Metazoa</taxon>
        <taxon>Chordata</taxon>
        <taxon>Craniata</taxon>
        <taxon>Vertebrata</taxon>
        <taxon>Euteleostomi</taxon>
        <taxon>Mammalia</taxon>
        <taxon>Eutheria</taxon>
        <taxon>Euarchontoglires</taxon>
        <taxon>Primates</taxon>
        <taxon>Strepsirrhini</taxon>
        <taxon>Lemuriformes</taxon>
        <taxon>Indriidae</taxon>
        <taxon>Propithecus</taxon>
    </lineage>
</organism>
<dbReference type="Pfam" id="PF06743">
    <property type="entry name" value="FAST_1"/>
    <property type="match status" value="1"/>
</dbReference>
<dbReference type="STRING" id="379532.ENSPCOP00000025449"/>
<dbReference type="PANTHER" id="PTHR21228:SF29">
    <property type="entry name" value="FAST KINASE DOMAIN-CONTAINING PROTEIN 1, MITOCHONDRIAL"/>
    <property type="match status" value="1"/>
</dbReference>
<sequence length="823" mass="95277">KKTPFFLDSLVTNMLRLRAICAFSWRAFQFRLFSCEPLIIQMNKCTDEEQIFDLIERNKATLSERQVGCAFNILWQLQQQKTSLLKNVEYVRDHPQFLTLYNLTANKFKLMNDDTLVKVLYITQQFAVEAHDPLVEALVTEAWRRLERFDVNVLSVFSSCLADQHLHFSPLMGKIADIVHKNLETIQDLRSLSILMVNISSLISRYFREQLVNKTELLFDTTDSSKVDIARRTVQFLRNVKYSYPPLLERCNKVFLSNVNHLDLDSISRILSLYQFLQFHSFEFVTMAKKRLTEMIPLFDHPASFVKLFVALGPIAGPEEKKRLESTILLMSEELTSQQALAVVGAMEEMESRNSHLIKKIASVLHKYLDTYKPIELLRITQALSSLHFQSKELFLKLRELLLSYLKISVIPSEISILVRAISMIPSPHLDEEGISRIEAVLPQCDLADLNGFATSVLTWIQYGRMYWGSITGKQLKLLQKLDHYGHQRLQQSNNLDLLWEELKSFKGEWLPESLLEETIATLQRLMEEINYKNVAGIASFISRTNYLSTLLLDRIASVVIQQIEKIHPFVILAIIFPFSILNYDPPQRDEFFGTCMQHLNSYLGVLDPLMLVFLGFSFATLEYFPEDLLKAIFNIKFLARLDSQLEILPSSLNTRAQFRLMELNRAVCLECPEFQIPWFHDRFCQQYNKDTGSMNGAQQQIYKMLAEVLGGINCVKASVLTPYYYTVGKLSVERHWKSNIQIVGSRLPPGAERIALEFLDSKAFCKNIPHIKGKSSMKKRHLEILGYHVIQIPHFEWNSMALSTKDARMDYLRERIFRKGKS</sequence>
<dbReference type="OMA" id="FRPFSCE"/>
<evidence type="ECO:0000256" key="2">
    <source>
        <dbReference type="ARBA" id="ARBA00023128"/>
    </source>
</evidence>
<evidence type="ECO:0000313" key="5">
    <source>
        <dbReference type="Proteomes" id="UP000233160"/>
    </source>
</evidence>
<feature type="domain" description="RAP" evidence="3">
    <location>
        <begin position="755"/>
        <end position="815"/>
    </location>
</feature>
<gene>
    <name evidence="4" type="primary">FASTKD1</name>
</gene>
<dbReference type="Ensembl" id="ENSPCOT00000036141.1">
    <property type="protein sequence ID" value="ENSPCOP00000025449.1"/>
    <property type="gene ID" value="ENSPCOG00000024955.1"/>
</dbReference>
<keyword evidence="5" id="KW-1185">Reference proteome</keyword>
<dbReference type="AlphaFoldDB" id="A0A2K6GGU2"/>
<comment type="subcellular location">
    <subcellularLocation>
        <location evidence="1">Mitochondrion</location>
    </subcellularLocation>
</comment>
<dbReference type="GO" id="GO:0003723">
    <property type="term" value="F:RNA binding"/>
    <property type="evidence" value="ECO:0007669"/>
    <property type="project" value="TreeGrafter"/>
</dbReference>
<dbReference type="InterPro" id="IPR050870">
    <property type="entry name" value="FAST_kinase"/>
</dbReference>
<dbReference type="InterPro" id="IPR010622">
    <property type="entry name" value="FAST_Leu-rich"/>
</dbReference>
<dbReference type="PROSITE" id="PS51286">
    <property type="entry name" value="RAP"/>
    <property type="match status" value="1"/>
</dbReference>
<dbReference type="GeneTree" id="ENSGT01030000234607"/>
<dbReference type="Proteomes" id="UP000233160">
    <property type="component" value="Unassembled WGS sequence"/>
</dbReference>
<dbReference type="GO" id="GO:0005759">
    <property type="term" value="C:mitochondrial matrix"/>
    <property type="evidence" value="ECO:0007669"/>
    <property type="project" value="TreeGrafter"/>
</dbReference>
<proteinExistence type="predicted"/>
<name>A0A2K6GGU2_PROCO</name>
<dbReference type="Pfam" id="PF08368">
    <property type="entry name" value="FAST_2"/>
    <property type="match status" value="1"/>
</dbReference>
<dbReference type="GO" id="GO:0035770">
    <property type="term" value="C:ribonucleoprotein granule"/>
    <property type="evidence" value="ECO:0007669"/>
    <property type="project" value="TreeGrafter"/>
</dbReference>
<dbReference type="GO" id="GO:0000963">
    <property type="term" value="P:mitochondrial RNA processing"/>
    <property type="evidence" value="ECO:0007669"/>
    <property type="project" value="TreeGrafter"/>
</dbReference>
<dbReference type="Pfam" id="PF08373">
    <property type="entry name" value="RAP"/>
    <property type="match status" value="1"/>
</dbReference>
<reference evidence="4" key="2">
    <citation type="submission" date="2025-09" db="UniProtKB">
        <authorList>
            <consortium name="Ensembl"/>
        </authorList>
    </citation>
    <scope>IDENTIFICATION</scope>
</reference>
<accession>A0A2K6GGU2</accession>